<gene>
    <name evidence="1" type="ORF">JJN12_13160</name>
</gene>
<evidence type="ECO:0000313" key="2">
    <source>
        <dbReference type="Proteomes" id="UP000604730"/>
    </source>
</evidence>
<dbReference type="RefSeq" id="WP_208430112.1">
    <property type="nucleotide sequence ID" value="NZ_JAEPRJ010000001.1"/>
</dbReference>
<reference evidence="1 2" key="1">
    <citation type="submission" date="2021-01" db="EMBL/GenBank/DDBJ databases">
        <title>Isolation and description of Catonella massiliensis sp. nov., a novel Catonella species, isolated from a stable periodontitis subject.</title>
        <authorList>
            <person name="Antezack A."/>
            <person name="Boxberger M."/>
            <person name="La Scola B."/>
            <person name="Monnet-Corti V."/>
        </authorList>
    </citation>
    <scope>NUCLEOTIDE SEQUENCE [LARGE SCALE GENOMIC DNA]</scope>
    <source>
        <strain evidence="1 2">Marseille-Q4567</strain>
    </source>
</reference>
<sequence>MADTKENCKEWISYIPDKMDRFTHEFAGNNHLILDYTMASLNDLERWILSHYQDANELLDDSSMLDYLTIYIGETFRGYLGGEWDIDIDNKEDAHHPVITLTDASYKGESQIAPMAIATECISRNKENYISGILFNYIASGIKTIDKLVEFMEEECYSFDSFSIGKYRALEGLFLDRDGNGFIYGYEERGHRDIIKHFDNEEAAVSYVLEQISKGEVDDSHLAAFTMDEEEILEAEKKLKEMFIPFIRNDVPGYSLDGKTAYRIFVFGKNIRYIKGLEGFGV</sequence>
<dbReference type="Proteomes" id="UP000604730">
    <property type="component" value="Unassembled WGS sequence"/>
</dbReference>
<proteinExistence type="predicted"/>
<name>A0ABS1J3J3_9FIRM</name>
<accession>A0ABS1J3J3</accession>
<comment type="caution">
    <text evidence="1">The sequence shown here is derived from an EMBL/GenBank/DDBJ whole genome shotgun (WGS) entry which is preliminary data.</text>
</comment>
<protein>
    <submittedName>
        <fullName evidence="1">Uncharacterized protein</fullName>
    </submittedName>
</protein>
<keyword evidence="2" id="KW-1185">Reference proteome</keyword>
<dbReference type="EMBL" id="JAEPRJ010000001">
    <property type="protein sequence ID" value="MBK5898711.1"/>
    <property type="molecule type" value="Genomic_DNA"/>
</dbReference>
<organism evidence="1 2">
    <name type="scientific">Catonella massiliensis</name>
    <dbReference type="NCBI Taxonomy" id="2799636"/>
    <lineage>
        <taxon>Bacteria</taxon>
        <taxon>Bacillati</taxon>
        <taxon>Bacillota</taxon>
        <taxon>Clostridia</taxon>
        <taxon>Lachnospirales</taxon>
        <taxon>Lachnospiraceae</taxon>
        <taxon>Catonella</taxon>
    </lineage>
</organism>
<evidence type="ECO:0000313" key="1">
    <source>
        <dbReference type="EMBL" id="MBK5898711.1"/>
    </source>
</evidence>